<dbReference type="AlphaFoldDB" id="A0A1G6XM63"/>
<keyword evidence="3" id="KW-1185">Reference proteome</keyword>
<dbReference type="STRING" id="938405.SAMN02927895_03617"/>
<gene>
    <name evidence="2" type="ORF">SAMN04487779_101299</name>
</gene>
<evidence type="ECO:0000256" key="1">
    <source>
        <dbReference type="SAM" id="Phobius"/>
    </source>
</evidence>
<dbReference type="RefSeq" id="WP_090566256.1">
    <property type="nucleotide sequence ID" value="NZ_FMXZ01000011.1"/>
</dbReference>
<reference evidence="2 3" key="1">
    <citation type="submission" date="2016-10" db="EMBL/GenBank/DDBJ databases">
        <authorList>
            <person name="de Groot N.N."/>
        </authorList>
    </citation>
    <scope>NUCLEOTIDE SEQUENCE [LARGE SCALE GENOMIC DNA]</scope>
    <source>
        <strain evidence="2 3">CPCC 100156</strain>
    </source>
</reference>
<name>A0A1G6XM63_9PROT</name>
<protein>
    <submittedName>
        <fullName evidence="2">Uncharacterized protein</fullName>
    </submittedName>
</protein>
<organism evidence="2 3">
    <name type="scientific">Belnapia rosea</name>
    <dbReference type="NCBI Taxonomy" id="938405"/>
    <lineage>
        <taxon>Bacteria</taxon>
        <taxon>Pseudomonadati</taxon>
        <taxon>Pseudomonadota</taxon>
        <taxon>Alphaproteobacteria</taxon>
        <taxon>Acetobacterales</taxon>
        <taxon>Roseomonadaceae</taxon>
        <taxon>Belnapia</taxon>
    </lineage>
</organism>
<evidence type="ECO:0000313" key="3">
    <source>
        <dbReference type="Proteomes" id="UP000198925"/>
    </source>
</evidence>
<dbReference type="EMBL" id="FMZX01000012">
    <property type="protein sequence ID" value="SDD78833.1"/>
    <property type="molecule type" value="Genomic_DNA"/>
</dbReference>
<dbReference type="Proteomes" id="UP000198925">
    <property type="component" value="Unassembled WGS sequence"/>
</dbReference>
<sequence>MPTLIEATLPTSGPEAPRRLLMILGPLGLAALMLPAEIGMALALIASLAFGMGLAGLRRHGALGLPDAIED</sequence>
<keyword evidence="1" id="KW-0812">Transmembrane</keyword>
<keyword evidence="1" id="KW-0472">Membrane</keyword>
<proteinExistence type="predicted"/>
<keyword evidence="1" id="KW-1133">Transmembrane helix</keyword>
<feature type="transmembrane region" description="Helical" evidence="1">
    <location>
        <begin position="20"/>
        <end position="50"/>
    </location>
</feature>
<evidence type="ECO:0000313" key="2">
    <source>
        <dbReference type="EMBL" id="SDD78833.1"/>
    </source>
</evidence>
<accession>A0A1G6XM63</accession>